<evidence type="ECO:0000256" key="9">
    <source>
        <dbReference type="NCBIfam" id="TIGR00112"/>
    </source>
</evidence>
<organism evidence="14">
    <name type="scientific">Desulfobacca acetoxidans</name>
    <dbReference type="NCBI Taxonomy" id="60893"/>
    <lineage>
        <taxon>Bacteria</taxon>
        <taxon>Pseudomonadati</taxon>
        <taxon>Thermodesulfobacteriota</taxon>
        <taxon>Desulfobaccia</taxon>
        <taxon>Desulfobaccales</taxon>
        <taxon>Desulfobaccaceae</taxon>
        <taxon>Desulfobacca</taxon>
    </lineage>
</organism>
<comment type="pathway">
    <text evidence="8 11">Amino-acid biosynthesis; L-proline biosynthesis; L-proline from L-glutamate 5-semialdehyde: step 1/1.</text>
</comment>
<feature type="domain" description="Pyrroline-5-carboxylate reductase catalytic N-terminal" evidence="12">
    <location>
        <begin position="13"/>
        <end position="106"/>
    </location>
</feature>
<evidence type="ECO:0000256" key="7">
    <source>
        <dbReference type="ARBA" id="ARBA00023002"/>
    </source>
</evidence>
<feature type="binding site" evidence="10">
    <location>
        <begin position="77"/>
        <end position="80"/>
    </location>
    <ligand>
        <name>NADP(+)</name>
        <dbReference type="ChEBI" id="CHEBI:58349"/>
    </ligand>
</feature>
<feature type="binding site" evidence="10">
    <location>
        <begin position="17"/>
        <end position="22"/>
    </location>
    <ligand>
        <name>NADP(+)</name>
        <dbReference type="ChEBI" id="CHEBI:58349"/>
    </ligand>
</feature>
<dbReference type="Gene3D" id="1.10.3730.10">
    <property type="entry name" value="ProC C-terminal domain-like"/>
    <property type="match status" value="1"/>
</dbReference>
<dbReference type="GO" id="GO:0055129">
    <property type="term" value="P:L-proline biosynthetic process"/>
    <property type="evidence" value="ECO:0007669"/>
    <property type="project" value="UniProtKB-UniRule"/>
</dbReference>
<evidence type="ECO:0000256" key="2">
    <source>
        <dbReference type="ARBA" id="ARBA00005525"/>
    </source>
</evidence>
<dbReference type="InterPro" id="IPR053790">
    <property type="entry name" value="P5CR-like_CS"/>
</dbReference>
<feature type="binding site" evidence="10">
    <location>
        <position position="65"/>
    </location>
    <ligand>
        <name>NADPH</name>
        <dbReference type="ChEBI" id="CHEBI:57783"/>
    </ligand>
</feature>
<reference evidence="14" key="1">
    <citation type="journal article" date="2020" name="mSystems">
        <title>Genome- and Community-Level Interaction Insights into Carbon Utilization and Element Cycling Functions of Hydrothermarchaeota in Hydrothermal Sediment.</title>
        <authorList>
            <person name="Zhou Z."/>
            <person name="Liu Y."/>
            <person name="Xu W."/>
            <person name="Pan J."/>
            <person name="Luo Z.H."/>
            <person name="Li M."/>
        </authorList>
    </citation>
    <scope>NUCLEOTIDE SEQUENCE [LARGE SCALE GENOMIC DNA]</scope>
    <source>
        <strain evidence="14">SpSt-853</strain>
    </source>
</reference>
<keyword evidence="5 8" id="KW-0641">Proline biosynthesis</keyword>
<dbReference type="PROSITE" id="PS00521">
    <property type="entry name" value="P5CR"/>
    <property type="match status" value="1"/>
</dbReference>
<dbReference type="UniPathway" id="UPA00098">
    <property type="reaction ID" value="UER00361"/>
</dbReference>
<evidence type="ECO:0000256" key="5">
    <source>
        <dbReference type="ARBA" id="ARBA00022650"/>
    </source>
</evidence>
<dbReference type="Gene3D" id="3.40.50.720">
    <property type="entry name" value="NAD(P)-binding Rossmann-like Domain"/>
    <property type="match status" value="1"/>
</dbReference>
<comment type="caution">
    <text evidence="14">The sequence shown here is derived from an EMBL/GenBank/DDBJ whole genome shotgun (WGS) entry which is preliminary data.</text>
</comment>
<dbReference type="AlphaFoldDB" id="A0A7C5ELD2"/>
<sequence length="275" mass="28917">MAEAQERQPKVTKLGLIGAGSMGGALIRGLLASGWTNKDNLVFYDPDPQRRAEMAQLGVRAARDNPEVMQCLVVVLAVKPQVLPEVLAEIRDFTSPRQVVISVVAGAALKLLEEALPRCRVIRAMPNTPLMVQAGMTALAPGSRAAPEDVALALGLFRAVGRAEVVAESHLDIITALSGSGPAFIAVFLEALADGAVKMGLPRSQALEFAAQTLLGTARLILEKNLHPGLLKDLVASPGGTTIHGLFALEQGAFRAAVMGAVEAAARRAEELGRR</sequence>
<dbReference type="InterPro" id="IPR028939">
    <property type="entry name" value="P5C_Rdtase_cat_N"/>
</dbReference>
<evidence type="ECO:0000256" key="4">
    <source>
        <dbReference type="ARBA" id="ARBA00022605"/>
    </source>
</evidence>
<dbReference type="GO" id="GO:0005737">
    <property type="term" value="C:cytoplasm"/>
    <property type="evidence" value="ECO:0007669"/>
    <property type="project" value="UniProtKB-SubCell"/>
</dbReference>
<dbReference type="PANTHER" id="PTHR11645">
    <property type="entry name" value="PYRROLINE-5-CARBOXYLATE REDUCTASE"/>
    <property type="match status" value="1"/>
</dbReference>
<evidence type="ECO:0000256" key="11">
    <source>
        <dbReference type="RuleBase" id="RU003903"/>
    </source>
</evidence>
<dbReference type="GO" id="GO:0004735">
    <property type="term" value="F:pyrroline-5-carboxylate reductase activity"/>
    <property type="evidence" value="ECO:0007669"/>
    <property type="project" value="UniProtKB-UniRule"/>
</dbReference>
<evidence type="ECO:0000259" key="12">
    <source>
        <dbReference type="Pfam" id="PF03807"/>
    </source>
</evidence>
<name>A0A7C5ELD2_9BACT</name>
<dbReference type="FunFam" id="3.40.50.720:FF:000190">
    <property type="entry name" value="Pyrroline-5-carboxylate reductase"/>
    <property type="match status" value="1"/>
</dbReference>
<dbReference type="PIRSF" id="PIRSF000193">
    <property type="entry name" value="Pyrrol-5-carb_rd"/>
    <property type="match status" value="1"/>
</dbReference>
<dbReference type="NCBIfam" id="TIGR00112">
    <property type="entry name" value="proC"/>
    <property type="match status" value="1"/>
</dbReference>
<dbReference type="EC" id="1.5.1.2" evidence="8 9"/>
<comment type="function">
    <text evidence="8">Catalyzes the reduction of 1-pyrroline-5-carboxylate (PCA) to L-proline.</text>
</comment>
<dbReference type="SUPFAM" id="SSF48179">
    <property type="entry name" value="6-phosphogluconate dehydrogenase C-terminal domain-like"/>
    <property type="match status" value="1"/>
</dbReference>
<accession>A0A7C5ELD2</accession>
<dbReference type="Pfam" id="PF14748">
    <property type="entry name" value="P5CR_dimer"/>
    <property type="match status" value="1"/>
</dbReference>
<protein>
    <recommendedName>
        <fullName evidence="8 9">Pyrroline-5-carboxylate reductase</fullName>
        <shortName evidence="8">P5C reductase</shortName>
        <shortName evidence="8">P5CR</shortName>
        <ecNumber evidence="8 9">1.5.1.2</ecNumber>
    </recommendedName>
    <alternativeName>
        <fullName evidence="8">PCA reductase</fullName>
    </alternativeName>
</protein>
<evidence type="ECO:0000259" key="13">
    <source>
        <dbReference type="Pfam" id="PF14748"/>
    </source>
</evidence>
<keyword evidence="4 8" id="KW-0028">Amino-acid biosynthesis</keyword>
<keyword evidence="6 8" id="KW-0521">NADP</keyword>
<evidence type="ECO:0000256" key="10">
    <source>
        <dbReference type="PIRSR" id="PIRSR000193-1"/>
    </source>
</evidence>
<evidence type="ECO:0000313" key="14">
    <source>
        <dbReference type="EMBL" id="HGZ11257.1"/>
    </source>
</evidence>
<comment type="catalytic activity">
    <reaction evidence="8 11">
        <text>L-proline + NADP(+) = (S)-1-pyrroline-5-carboxylate + NADPH + 2 H(+)</text>
        <dbReference type="Rhea" id="RHEA:14109"/>
        <dbReference type="ChEBI" id="CHEBI:15378"/>
        <dbReference type="ChEBI" id="CHEBI:17388"/>
        <dbReference type="ChEBI" id="CHEBI:57783"/>
        <dbReference type="ChEBI" id="CHEBI:58349"/>
        <dbReference type="ChEBI" id="CHEBI:60039"/>
        <dbReference type="EC" id="1.5.1.2"/>
    </reaction>
</comment>
<comment type="subcellular location">
    <subcellularLocation>
        <location evidence="1 8">Cytoplasm</location>
    </subcellularLocation>
</comment>
<keyword evidence="7 8" id="KW-0560">Oxidoreductase</keyword>
<evidence type="ECO:0000256" key="1">
    <source>
        <dbReference type="ARBA" id="ARBA00004496"/>
    </source>
</evidence>
<dbReference type="InterPro" id="IPR036291">
    <property type="entry name" value="NAD(P)-bd_dom_sf"/>
</dbReference>
<dbReference type="FunFam" id="1.10.3730.10:FF:000001">
    <property type="entry name" value="Pyrroline-5-carboxylate reductase"/>
    <property type="match status" value="1"/>
</dbReference>
<dbReference type="SUPFAM" id="SSF51735">
    <property type="entry name" value="NAD(P)-binding Rossmann-fold domains"/>
    <property type="match status" value="1"/>
</dbReference>
<evidence type="ECO:0000256" key="3">
    <source>
        <dbReference type="ARBA" id="ARBA00022490"/>
    </source>
</evidence>
<comment type="similarity">
    <text evidence="2 8 11">Belongs to the pyrroline-5-carboxylate reductase family.</text>
</comment>
<dbReference type="InterPro" id="IPR000304">
    <property type="entry name" value="Pyrroline-COOH_reductase"/>
</dbReference>
<dbReference type="HAMAP" id="MF_01925">
    <property type="entry name" value="P5C_reductase"/>
    <property type="match status" value="1"/>
</dbReference>
<dbReference type="InterPro" id="IPR029036">
    <property type="entry name" value="P5CR_dimer"/>
</dbReference>
<dbReference type="Pfam" id="PF03807">
    <property type="entry name" value="F420_oxidored"/>
    <property type="match status" value="1"/>
</dbReference>
<gene>
    <name evidence="8 14" type="primary">proC</name>
    <name evidence="14" type="ORF">ENW48_03445</name>
</gene>
<comment type="catalytic activity">
    <reaction evidence="8">
        <text>L-proline + NAD(+) = (S)-1-pyrroline-5-carboxylate + NADH + 2 H(+)</text>
        <dbReference type="Rhea" id="RHEA:14105"/>
        <dbReference type="ChEBI" id="CHEBI:15378"/>
        <dbReference type="ChEBI" id="CHEBI:17388"/>
        <dbReference type="ChEBI" id="CHEBI:57540"/>
        <dbReference type="ChEBI" id="CHEBI:57945"/>
        <dbReference type="ChEBI" id="CHEBI:60039"/>
        <dbReference type="EC" id="1.5.1.2"/>
    </reaction>
</comment>
<dbReference type="PANTHER" id="PTHR11645:SF0">
    <property type="entry name" value="PYRROLINE-5-CARBOXYLATE REDUCTASE 3"/>
    <property type="match status" value="1"/>
</dbReference>
<evidence type="ECO:0000256" key="6">
    <source>
        <dbReference type="ARBA" id="ARBA00022857"/>
    </source>
</evidence>
<feature type="domain" description="Pyrroline-5-carboxylate reductase dimerisation" evidence="13">
    <location>
        <begin position="168"/>
        <end position="272"/>
    </location>
</feature>
<proteinExistence type="inferred from homology"/>
<dbReference type="EMBL" id="DTKJ01000021">
    <property type="protein sequence ID" value="HGZ11257.1"/>
    <property type="molecule type" value="Genomic_DNA"/>
</dbReference>
<evidence type="ECO:0000256" key="8">
    <source>
        <dbReference type="HAMAP-Rule" id="MF_01925"/>
    </source>
</evidence>
<dbReference type="InterPro" id="IPR008927">
    <property type="entry name" value="6-PGluconate_DH-like_C_sf"/>
</dbReference>
<keyword evidence="3 8" id="KW-0963">Cytoplasm</keyword>